<comment type="caution">
    <text evidence="1">The sequence shown here is derived from an EMBL/GenBank/DDBJ whole genome shotgun (WGS) entry which is preliminary data.</text>
</comment>
<keyword evidence="2" id="KW-1185">Reference proteome</keyword>
<evidence type="ECO:0000313" key="2">
    <source>
        <dbReference type="Proteomes" id="UP001165120"/>
    </source>
</evidence>
<dbReference type="Proteomes" id="UP001165120">
    <property type="component" value="Unassembled WGS sequence"/>
</dbReference>
<dbReference type="Gene3D" id="1.10.30.10">
    <property type="entry name" value="High mobility group box domain"/>
    <property type="match status" value="1"/>
</dbReference>
<dbReference type="EMBL" id="BSXN01001674">
    <property type="protein sequence ID" value="GME74046.1"/>
    <property type="molecule type" value="Genomic_DNA"/>
</dbReference>
<gene>
    <name evidence="1" type="ORF">Cboi02_000427100</name>
</gene>
<dbReference type="AlphaFoldDB" id="A0A9W6WBA2"/>
<dbReference type="InterPro" id="IPR036910">
    <property type="entry name" value="HMG_box_dom_sf"/>
</dbReference>
<evidence type="ECO:0000313" key="1">
    <source>
        <dbReference type="EMBL" id="GME74046.1"/>
    </source>
</evidence>
<protein>
    <submittedName>
        <fullName evidence="1">Unnamed protein product</fullName>
    </submittedName>
</protein>
<name>A0A9W6WBA2_CANBO</name>
<dbReference type="SUPFAM" id="SSF47095">
    <property type="entry name" value="HMG-box"/>
    <property type="match status" value="1"/>
</dbReference>
<organism evidence="1 2">
    <name type="scientific">Candida boidinii</name>
    <name type="common">Yeast</name>
    <dbReference type="NCBI Taxonomy" id="5477"/>
    <lineage>
        <taxon>Eukaryota</taxon>
        <taxon>Fungi</taxon>
        <taxon>Dikarya</taxon>
        <taxon>Ascomycota</taxon>
        <taxon>Saccharomycotina</taxon>
        <taxon>Pichiomycetes</taxon>
        <taxon>Pichiales</taxon>
        <taxon>Pichiaceae</taxon>
        <taxon>Ogataea</taxon>
        <taxon>Ogataea/Candida clade</taxon>
    </lineage>
</organism>
<accession>A0A9W6WBA2</accession>
<proteinExistence type="predicted"/>
<reference evidence="1" key="1">
    <citation type="submission" date="2023-04" db="EMBL/GenBank/DDBJ databases">
        <title>Candida boidinii NBRC 10035.</title>
        <authorList>
            <person name="Ichikawa N."/>
            <person name="Sato H."/>
            <person name="Tonouchi N."/>
        </authorList>
    </citation>
    <scope>NUCLEOTIDE SEQUENCE</scope>
    <source>
        <strain evidence="1">NBRC 10035</strain>
    </source>
</reference>
<sequence>MSVISPPSFKKVKLPLVKIERNITNSIYIGSTCKPTNGKHKTDDEPFQGKYKKRKLKLIGGKFKKDKENCESSLLPIQQESVTESEKRSKAVSGKLSLTTRTNVVKCPLTPHLKSTINIPLSEITEERLTQIINLTKLKKCSPREVEKMVSIFRLRNIHIKLRILAHIIGETNLMSHSNLHFPDIEHDVGVCLFDGNDGNLYLRAKTYAGFEKGKEQIFDNSIMSYFQNIKSCEPYFRAPNETTITLKQVEKKNKYSKRTKIRDDGKGNTIRFNINNKEKFVANIKNDTTSEEVKYIKRPLNSFMLYRSSMVRAAILLNLCNCMTNFLQKEIVRCGDIVKYDFSPKMDLSSKIPNGLNYYPRKDYDPISERLLLEKIETKLNYSDIDQRQEVIECIRLQLQHSKVNHHVLLHIISSMWKTETSFSKGKFQELSNLEKDIHSLCYPNYRYIPNKKPKK</sequence>